<dbReference type="PANTHER" id="PTHR10048">
    <property type="entry name" value="PHOSPHATIDYLINOSITOL KINASE"/>
    <property type="match status" value="1"/>
</dbReference>
<dbReference type="GO" id="GO:0005886">
    <property type="term" value="C:plasma membrane"/>
    <property type="evidence" value="ECO:0007669"/>
    <property type="project" value="TreeGrafter"/>
</dbReference>
<dbReference type="InterPro" id="IPR016024">
    <property type="entry name" value="ARM-type_fold"/>
</dbReference>
<dbReference type="GO" id="GO:0043491">
    <property type="term" value="P:phosphatidylinositol 3-kinase/protein kinase B signal transduction"/>
    <property type="evidence" value="ECO:0007669"/>
    <property type="project" value="TreeGrafter"/>
</dbReference>
<dbReference type="GO" id="GO:0016477">
    <property type="term" value="P:cell migration"/>
    <property type="evidence" value="ECO:0007669"/>
    <property type="project" value="TreeGrafter"/>
</dbReference>
<comment type="caution">
    <text evidence="2">The sequence shown here is derived from an EMBL/GenBank/DDBJ whole genome shotgun (WGS) entry which is preliminary data.</text>
</comment>
<reference evidence="2 3" key="1">
    <citation type="submission" date="2014-10" db="EMBL/GenBank/DDBJ databases">
        <title>Draft genome of the hookworm Ancylostoma caninum.</title>
        <authorList>
            <person name="Mitreva M."/>
        </authorList>
    </citation>
    <scope>NUCLEOTIDE SEQUENCE [LARGE SCALE GENOMIC DNA]</scope>
    <source>
        <strain evidence="2 3">Baltimore</strain>
    </source>
</reference>
<dbReference type="EMBL" id="JOJR01000292">
    <property type="protein sequence ID" value="RCN40306.1"/>
    <property type="molecule type" value="Genomic_DNA"/>
</dbReference>
<dbReference type="GO" id="GO:0016303">
    <property type="term" value="F:1-phosphatidylinositol-3-kinase activity"/>
    <property type="evidence" value="ECO:0007669"/>
    <property type="project" value="TreeGrafter"/>
</dbReference>
<dbReference type="PROSITE" id="PS51545">
    <property type="entry name" value="PIK_HELICAL"/>
    <property type="match status" value="1"/>
</dbReference>
<dbReference type="AlphaFoldDB" id="A0A368G795"/>
<dbReference type="GO" id="GO:0035005">
    <property type="term" value="F:1-phosphatidylinositol-4-phosphate 3-kinase activity"/>
    <property type="evidence" value="ECO:0007669"/>
    <property type="project" value="TreeGrafter"/>
</dbReference>
<keyword evidence="2" id="KW-0418">Kinase</keyword>
<dbReference type="Proteomes" id="UP000252519">
    <property type="component" value="Unassembled WGS sequence"/>
</dbReference>
<dbReference type="Pfam" id="PF00613">
    <property type="entry name" value="PI3Ka"/>
    <property type="match status" value="1"/>
</dbReference>
<organism evidence="2 3">
    <name type="scientific">Ancylostoma caninum</name>
    <name type="common">Dog hookworm</name>
    <dbReference type="NCBI Taxonomy" id="29170"/>
    <lineage>
        <taxon>Eukaryota</taxon>
        <taxon>Metazoa</taxon>
        <taxon>Ecdysozoa</taxon>
        <taxon>Nematoda</taxon>
        <taxon>Chromadorea</taxon>
        <taxon>Rhabditida</taxon>
        <taxon>Rhabditina</taxon>
        <taxon>Rhabditomorpha</taxon>
        <taxon>Strongyloidea</taxon>
        <taxon>Ancylostomatidae</taxon>
        <taxon>Ancylostomatinae</taxon>
        <taxon>Ancylostoma</taxon>
    </lineage>
</organism>
<proteinExistence type="predicted"/>
<evidence type="ECO:0000313" key="3">
    <source>
        <dbReference type="Proteomes" id="UP000252519"/>
    </source>
</evidence>
<keyword evidence="3" id="KW-1185">Reference proteome</keyword>
<accession>A0A368G795</accession>
<dbReference type="GO" id="GO:0005737">
    <property type="term" value="C:cytoplasm"/>
    <property type="evidence" value="ECO:0007669"/>
    <property type="project" value="TreeGrafter"/>
</dbReference>
<keyword evidence="2" id="KW-0808">Transferase</keyword>
<dbReference type="SUPFAM" id="SSF48371">
    <property type="entry name" value="ARM repeat"/>
    <property type="match status" value="1"/>
</dbReference>
<dbReference type="OrthoDB" id="67688at2759"/>
<sequence>MLLQGQVFIPLTVLKDPVLKPWGPYPLIANEKDPILIITLPTYEYQVVFPDVVVEYQSVRQDPSSLDCETHEYLMSLIEAGDTQNLKPDEQEMLWQKRSYLMHLPEALPLVLSSVTDWGFYFLANVYQIIEDWAPLSPVQAMQLLLPQYPDMRVRQKAIEWILCASSDFLFNALPQLVEALRFEIFESSSLAVALLSLSYKDRRFAFEIYWQLQQRIDHCVDFAYAQRCSLLQKELLERHEEDHLRSGFSKFLLHLSFYVSSCLAVQLYE</sequence>
<gene>
    <name evidence="2" type="ORF">ANCCAN_13761</name>
</gene>
<protein>
    <submittedName>
        <fullName evidence="2">Phosphoinositide 3-kinase family, accessory domain protein</fullName>
    </submittedName>
</protein>
<dbReference type="InterPro" id="IPR001263">
    <property type="entry name" value="PI3K_accessory_dom"/>
</dbReference>
<name>A0A368G795_ANCCA</name>
<dbReference type="GO" id="GO:0005942">
    <property type="term" value="C:phosphatidylinositol 3-kinase complex"/>
    <property type="evidence" value="ECO:0007669"/>
    <property type="project" value="TreeGrafter"/>
</dbReference>
<dbReference type="GO" id="GO:0048015">
    <property type="term" value="P:phosphatidylinositol-mediated signaling"/>
    <property type="evidence" value="ECO:0007669"/>
    <property type="project" value="TreeGrafter"/>
</dbReference>
<dbReference type="STRING" id="29170.A0A368G795"/>
<dbReference type="InterPro" id="IPR042236">
    <property type="entry name" value="PI3K_accessory_sf"/>
</dbReference>
<feature type="domain" description="PIK helical" evidence="1">
    <location>
        <begin position="60"/>
        <end position="239"/>
    </location>
</feature>
<evidence type="ECO:0000259" key="1">
    <source>
        <dbReference type="PROSITE" id="PS51545"/>
    </source>
</evidence>
<dbReference type="PANTHER" id="PTHR10048:SF14">
    <property type="entry name" value="LD28067P"/>
    <property type="match status" value="1"/>
</dbReference>
<dbReference type="SMART" id="SM00145">
    <property type="entry name" value="PI3Ka"/>
    <property type="match status" value="1"/>
</dbReference>
<dbReference type="Gene3D" id="1.25.40.70">
    <property type="entry name" value="Phosphatidylinositol 3-kinase, accessory domain (PIK)"/>
    <property type="match status" value="1"/>
</dbReference>
<dbReference type="InterPro" id="IPR015433">
    <property type="entry name" value="PI3/4_kinase"/>
</dbReference>
<evidence type="ECO:0000313" key="2">
    <source>
        <dbReference type="EMBL" id="RCN40306.1"/>
    </source>
</evidence>